<dbReference type="EMBL" id="SEWF01000012">
    <property type="protein sequence ID" value="RYU95745.1"/>
    <property type="molecule type" value="Genomic_DNA"/>
</dbReference>
<protein>
    <recommendedName>
        <fullName evidence="6">DUF4890 domain-containing protein</fullName>
    </recommendedName>
</protein>
<reference evidence="4 5" key="1">
    <citation type="submission" date="2019-02" db="EMBL/GenBank/DDBJ databases">
        <title>Bacterial novel species Emticicia sp. 17J42-9 isolated from soil.</title>
        <authorList>
            <person name="Jung H.-Y."/>
        </authorList>
    </citation>
    <scope>NUCLEOTIDE SEQUENCE [LARGE SCALE GENOMIC DNA]</scope>
    <source>
        <strain evidence="4 5">17J42-9</strain>
    </source>
</reference>
<feature type="coiled-coil region" evidence="1">
    <location>
        <begin position="62"/>
        <end position="92"/>
    </location>
</feature>
<name>A0A4Q5M137_9BACT</name>
<gene>
    <name evidence="4" type="ORF">EWM59_10300</name>
</gene>
<dbReference type="AlphaFoldDB" id="A0A4Q5M137"/>
<evidence type="ECO:0000256" key="3">
    <source>
        <dbReference type="SAM" id="SignalP"/>
    </source>
</evidence>
<organism evidence="4 5">
    <name type="scientific">Emticicia agri</name>
    <dbReference type="NCBI Taxonomy" id="2492393"/>
    <lineage>
        <taxon>Bacteria</taxon>
        <taxon>Pseudomonadati</taxon>
        <taxon>Bacteroidota</taxon>
        <taxon>Cytophagia</taxon>
        <taxon>Cytophagales</taxon>
        <taxon>Leadbetterellaceae</taxon>
        <taxon>Emticicia</taxon>
    </lineage>
</organism>
<feature type="chain" id="PRO_5020341928" description="DUF4890 domain-containing protein" evidence="3">
    <location>
        <begin position="21"/>
        <end position="132"/>
    </location>
</feature>
<feature type="compositionally biased region" description="Basic and acidic residues" evidence="2">
    <location>
        <begin position="110"/>
        <end position="126"/>
    </location>
</feature>
<proteinExistence type="predicted"/>
<dbReference type="Proteomes" id="UP000293162">
    <property type="component" value="Unassembled WGS sequence"/>
</dbReference>
<evidence type="ECO:0000313" key="4">
    <source>
        <dbReference type="EMBL" id="RYU95745.1"/>
    </source>
</evidence>
<accession>A0A4Q5M137</accession>
<evidence type="ECO:0000256" key="2">
    <source>
        <dbReference type="SAM" id="MobiDB-lite"/>
    </source>
</evidence>
<sequence>MKKILLVCTLVGGLISGAFAQNDKATRGERTERTPEQRAELRTKRMQESLALSNDQYQKILAINLDQEKKREEARKEQKEKMAANREQLKANRAAIIKSYESVLTPEQMNKLHEDTKKRREEMRDKMRGRKK</sequence>
<comment type="caution">
    <text evidence="4">The sequence shown here is derived from an EMBL/GenBank/DDBJ whole genome shotgun (WGS) entry which is preliminary data.</text>
</comment>
<evidence type="ECO:0008006" key="6">
    <source>
        <dbReference type="Google" id="ProtNLM"/>
    </source>
</evidence>
<feature type="region of interest" description="Disordered" evidence="2">
    <location>
        <begin position="100"/>
        <end position="132"/>
    </location>
</feature>
<evidence type="ECO:0000256" key="1">
    <source>
        <dbReference type="SAM" id="Coils"/>
    </source>
</evidence>
<keyword evidence="1" id="KW-0175">Coiled coil</keyword>
<evidence type="ECO:0000313" key="5">
    <source>
        <dbReference type="Proteomes" id="UP000293162"/>
    </source>
</evidence>
<keyword evidence="3" id="KW-0732">Signal</keyword>
<feature type="signal peptide" evidence="3">
    <location>
        <begin position="1"/>
        <end position="20"/>
    </location>
</feature>
<keyword evidence="5" id="KW-1185">Reference proteome</keyword>
<dbReference type="RefSeq" id="WP_130020884.1">
    <property type="nucleotide sequence ID" value="NZ_SEWF01000012.1"/>
</dbReference>
<dbReference type="OrthoDB" id="963684at2"/>